<name>A0ABW3HVA1_9BACL</name>
<feature type="transmembrane region" description="Helical" evidence="7">
    <location>
        <begin position="12"/>
        <end position="37"/>
    </location>
</feature>
<sequence length="300" mass="33631">MSTITGKKKTSPFTIILYMVLTGMSLFTLAPFLLVLIGSLTPEVEIVRNGVSFFPKDMTFSAYTFIFEQNKDILRSYGVTIFVTIVGTALSVALTSMLAYVISLKSVKYRNHIAFFVYFTMLFQGGMIPWYILNVSYLGLKDSLLALILPMCINPFFAFLMKSYLQNLPESLRESGIIDGAGEFRIFLKIAMPISIPIIATVTLFYMLMYWNDFYLSLFFIESEHLVSLQYHLYRILSTLNYLASSSANGEGPSSSATIILPNESVRLATTILTIGPIVFVYPFIQKHFVKGITIGAVKG</sequence>
<proteinExistence type="predicted"/>
<keyword evidence="5 7" id="KW-1133">Transmembrane helix</keyword>
<dbReference type="PANTHER" id="PTHR43744:SF9">
    <property type="entry name" value="POLYGALACTURONAN_RHAMNOGALACTURONAN TRANSPORT SYSTEM PERMEASE PROTEIN YTCP"/>
    <property type="match status" value="1"/>
</dbReference>
<evidence type="ECO:0000256" key="4">
    <source>
        <dbReference type="ARBA" id="ARBA00022692"/>
    </source>
</evidence>
<feature type="transmembrane region" description="Helical" evidence="7">
    <location>
        <begin position="186"/>
        <end position="209"/>
    </location>
</feature>
<evidence type="ECO:0000313" key="10">
    <source>
        <dbReference type="Proteomes" id="UP001596989"/>
    </source>
</evidence>
<evidence type="ECO:0000256" key="1">
    <source>
        <dbReference type="ARBA" id="ARBA00004651"/>
    </source>
</evidence>
<protein>
    <submittedName>
        <fullName evidence="9">Carbohydrate ABC transporter permease</fullName>
    </submittedName>
</protein>
<dbReference type="PANTHER" id="PTHR43744">
    <property type="entry name" value="ABC TRANSPORTER PERMEASE PROTEIN MG189-RELATED-RELATED"/>
    <property type="match status" value="1"/>
</dbReference>
<evidence type="ECO:0000256" key="3">
    <source>
        <dbReference type="ARBA" id="ARBA00022475"/>
    </source>
</evidence>
<feature type="transmembrane region" description="Helical" evidence="7">
    <location>
        <begin position="113"/>
        <end position="132"/>
    </location>
</feature>
<organism evidence="9 10">
    <name type="scientific">Paenibacillus chungangensis</name>
    <dbReference type="NCBI Taxonomy" id="696535"/>
    <lineage>
        <taxon>Bacteria</taxon>
        <taxon>Bacillati</taxon>
        <taxon>Bacillota</taxon>
        <taxon>Bacilli</taxon>
        <taxon>Bacillales</taxon>
        <taxon>Paenibacillaceae</taxon>
        <taxon>Paenibacillus</taxon>
    </lineage>
</organism>
<evidence type="ECO:0000259" key="8">
    <source>
        <dbReference type="PROSITE" id="PS50928"/>
    </source>
</evidence>
<keyword evidence="2" id="KW-0813">Transport</keyword>
<reference evidence="10" key="1">
    <citation type="journal article" date="2019" name="Int. J. Syst. Evol. Microbiol.">
        <title>The Global Catalogue of Microorganisms (GCM) 10K type strain sequencing project: providing services to taxonomists for standard genome sequencing and annotation.</title>
        <authorList>
            <consortium name="The Broad Institute Genomics Platform"/>
            <consortium name="The Broad Institute Genome Sequencing Center for Infectious Disease"/>
            <person name="Wu L."/>
            <person name="Ma J."/>
        </authorList>
    </citation>
    <scope>NUCLEOTIDE SEQUENCE [LARGE SCALE GENOMIC DNA]</scope>
    <source>
        <strain evidence="10">CCUG 59129</strain>
    </source>
</reference>
<dbReference type="SUPFAM" id="SSF161098">
    <property type="entry name" value="MetI-like"/>
    <property type="match status" value="1"/>
</dbReference>
<dbReference type="CDD" id="cd06261">
    <property type="entry name" value="TM_PBP2"/>
    <property type="match status" value="1"/>
</dbReference>
<evidence type="ECO:0000256" key="5">
    <source>
        <dbReference type="ARBA" id="ARBA00022989"/>
    </source>
</evidence>
<keyword evidence="3" id="KW-1003">Cell membrane</keyword>
<comment type="subcellular location">
    <subcellularLocation>
        <location evidence="1">Cell membrane</location>
        <topology evidence="1">Multi-pass membrane protein</topology>
    </subcellularLocation>
</comment>
<keyword evidence="4 7" id="KW-0812">Transmembrane</keyword>
<dbReference type="Gene3D" id="1.10.3720.10">
    <property type="entry name" value="MetI-like"/>
    <property type="match status" value="1"/>
</dbReference>
<feature type="transmembrane region" description="Helical" evidence="7">
    <location>
        <begin position="77"/>
        <end position="101"/>
    </location>
</feature>
<dbReference type="Proteomes" id="UP001596989">
    <property type="component" value="Unassembled WGS sequence"/>
</dbReference>
<evidence type="ECO:0000256" key="2">
    <source>
        <dbReference type="ARBA" id="ARBA00022448"/>
    </source>
</evidence>
<dbReference type="PROSITE" id="PS50928">
    <property type="entry name" value="ABC_TM1"/>
    <property type="match status" value="1"/>
</dbReference>
<dbReference type="EMBL" id="JBHTJZ010000036">
    <property type="protein sequence ID" value="MFD0961483.1"/>
    <property type="molecule type" value="Genomic_DNA"/>
</dbReference>
<evidence type="ECO:0000256" key="6">
    <source>
        <dbReference type="ARBA" id="ARBA00023136"/>
    </source>
</evidence>
<dbReference type="InterPro" id="IPR000515">
    <property type="entry name" value="MetI-like"/>
</dbReference>
<evidence type="ECO:0000313" key="9">
    <source>
        <dbReference type="EMBL" id="MFD0961483.1"/>
    </source>
</evidence>
<dbReference type="InterPro" id="IPR035906">
    <property type="entry name" value="MetI-like_sf"/>
</dbReference>
<feature type="transmembrane region" description="Helical" evidence="7">
    <location>
        <begin position="144"/>
        <end position="165"/>
    </location>
</feature>
<keyword evidence="10" id="KW-1185">Reference proteome</keyword>
<comment type="caution">
    <text evidence="9">The sequence shown here is derived from an EMBL/GenBank/DDBJ whole genome shotgun (WGS) entry which is preliminary data.</text>
</comment>
<evidence type="ECO:0000256" key="7">
    <source>
        <dbReference type="SAM" id="Phobius"/>
    </source>
</evidence>
<accession>A0ABW3HVA1</accession>
<gene>
    <name evidence="9" type="ORF">ACFQ2I_19195</name>
</gene>
<feature type="transmembrane region" description="Helical" evidence="7">
    <location>
        <begin position="266"/>
        <end position="285"/>
    </location>
</feature>
<feature type="domain" description="ABC transmembrane type-1" evidence="8">
    <location>
        <begin position="77"/>
        <end position="285"/>
    </location>
</feature>
<dbReference type="RefSeq" id="WP_377567101.1">
    <property type="nucleotide sequence ID" value="NZ_JBHTJZ010000036.1"/>
</dbReference>
<keyword evidence="6 7" id="KW-0472">Membrane</keyword>